<reference evidence="2 3" key="1">
    <citation type="submission" date="2019-02" db="EMBL/GenBank/DDBJ databases">
        <title>Genome sequencing of the rare red list fungi Bondarzewia mesenterica.</title>
        <authorList>
            <person name="Buettner E."/>
            <person name="Kellner H."/>
        </authorList>
    </citation>
    <scope>NUCLEOTIDE SEQUENCE [LARGE SCALE GENOMIC DNA]</scope>
    <source>
        <strain evidence="2 3">DSM 108281</strain>
    </source>
</reference>
<dbReference type="EMBL" id="SGPL01000063">
    <property type="protein sequence ID" value="THH18821.1"/>
    <property type="molecule type" value="Genomic_DNA"/>
</dbReference>
<dbReference type="Proteomes" id="UP000310158">
    <property type="component" value="Unassembled WGS sequence"/>
</dbReference>
<evidence type="ECO:0000259" key="1">
    <source>
        <dbReference type="PROSITE" id="PS50011"/>
    </source>
</evidence>
<dbReference type="AlphaFoldDB" id="A0A4S4M3L0"/>
<accession>A0A4S4M3L0</accession>
<evidence type="ECO:0000313" key="3">
    <source>
        <dbReference type="Proteomes" id="UP000310158"/>
    </source>
</evidence>
<dbReference type="Gene3D" id="1.10.510.10">
    <property type="entry name" value="Transferase(Phosphotransferase) domain 1"/>
    <property type="match status" value="1"/>
</dbReference>
<dbReference type="OrthoDB" id="2985259at2759"/>
<dbReference type="Pfam" id="PF00069">
    <property type="entry name" value="Pkinase"/>
    <property type="match status" value="1"/>
</dbReference>
<dbReference type="InterPro" id="IPR000719">
    <property type="entry name" value="Prot_kinase_dom"/>
</dbReference>
<name>A0A4S4M3L0_9AGAM</name>
<proteinExistence type="predicted"/>
<evidence type="ECO:0000313" key="2">
    <source>
        <dbReference type="EMBL" id="THH18821.1"/>
    </source>
</evidence>
<protein>
    <recommendedName>
        <fullName evidence="1">Protein kinase domain-containing protein</fullName>
    </recommendedName>
</protein>
<dbReference type="SUPFAM" id="SSF56112">
    <property type="entry name" value="Protein kinase-like (PK-like)"/>
    <property type="match status" value="1"/>
</dbReference>
<comment type="caution">
    <text evidence="2">The sequence shown here is derived from an EMBL/GenBank/DDBJ whole genome shotgun (WGS) entry which is preliminary data.</text>
</comment>
<dbReference type="PROSITE" id="PS50011">
    <property type="entry name" value="PROTEIN_KINASE_DOM"/>
    <property type="match status" value="1"/>
</dbReference>
<organism evidence="2 3">
    <name type="scientific">Bondarzewia mesenterica</name>
    <dbReference type="NCBI Taxonomy" id="1095465"/>
    <lineage>
        <taxon>Eukaryota</taxon>
        <taxon>Fungi</taxon>
        <taxon>Dikarya</taxon>
        <taxon>Basidiomycota</taxon>
        <taxon>Agaricomycotina</taxon>
        <taxon>Agaricomycetes</taxon>
        <taxon>Russulales</taxon>
        <taxon>Bondarzewiaceae</taxon>
        <taxon>Bondarzewia</taxon>
    </lineage>
</organism>
<gene>
    <name evidence="2" type="ORF">EW146_g2244</name>
</gene>
<sequence length="374" mass="43053">MIPPIPSIHPPQTLQEWRHQKNQPKGAFPRDMWTSLESFFLSQDYILWLPQSYALCLSPPNDAPRSPDGFAYSTLYNDLKPKTSRFDMLNSIHCPARTTDNRDVLIRLMAIGQDHGERHRVALSRLAIGNNALRGDNHVVPVLKEIVHDDMTFAVFPLLSTGFNDPWYYRFSEVRDAVEQILEGIHFCHERLVAHLDIDDDNILINWVGGRSQSFNAERKLTPFRSYFPIRYLINDFELAVTFDPNSEPSSRVLTGLPTTGIRIGEYGRETAPEMLSGAPYFPFRADVWQLGTMFKSHFGVMCHIMLLIHFSTQFISQHLGHLSQSLVELFDTMCSERGLALRLTRLLSMCDNWDFLARRCCPKFPKFPTRMFG</sequence>
<dbReference type="GO" id="GO:0005524">
    <property type="term" value="F:ATP binding"/>
    <property type="evidence" value="ECO:0007669"/>
    <property type="project" value="InterPro"/>
</dbReference>
<feature type="domain" description="Protein kinase" evidence="1">
    <location>
        <begin position="17"/>
        <end position="374"/>
    </location>
</feature>
<keyword evidence="3" id="KW-1185">Reference proteome</keyword>
<dbReference type="GO" id="GO:0004672">
    <property type="term" value="F:protein kinase activity"/>
    <property type="evidence" value="ECO:0007669"/>
    <property type="project" value="InterPro"/>
</dbReference>
<dbReference type="InterPro" id="IPR011009">
    <property type="entry name" value="Kinase-like_dom_sf"/>
</dbReference>